<proteinExistence type="predicted"/>
<gene>
    <name evidence="1" type="ORF">GRAN_4938</name>
</gene>
<evidence type="ECO:0000313" key="1">
    <source>
        <dbReference type="EMBL" id="RXH53969.1"/>
    </source>
</evidence>
<keyword evidence="2" id="KW-1185">Reference proteome</keyword>
<dbReference type="EMBL" id="RDSM01000006">
    <property type="protein sequence ID" value="RXH53969.1"/>
    <property type="molecule type" value="Genomic_DNA"/>
</dbReference>
<name>A0A4Q0SX02_9BACT</name>
<reference evidence="1 2" key="1">
    <citation type="submission" date="2018-11" db="EMBL/GenBank/DDBJ databases">
        <authorList>
            <person name="Mardanov A.V."/>
            <person name="Ravin N.V."/>
            <person name="Dedysh S.N."/>
        </authorList>
    </citation>
    <scope>NUCLEOTIDE SEQUENCE [LARGE SCALE GENOMIC DNA]</scope>
    <source>
        <strain evidence="1 2">AF10</strain>
    </source>
</reference>
<organism evidence="1 2">
    <name type="scientific">Granulicella sibirica</name>
    <dbReference type="NCBI Taxonomy" id="2479048"/>
    <lineage>
        <taxon>Bacteria</taxon>
        <taxon>Pseudomonadati</taxon>
        <taxon>Acidobacteriota</taxon>
        <taxon>Terriglobia</taxon>
        <taxon>Terriglobales</taxon>
        <taxon>Acidobacteriaceae</taxon>
        <taxon>Granulicella</taxon>
    </lineage>
</organism>
<sequence>MMVGQQVKDLILREDRYVFIHGPIFEAEYQPRCYLAPADDLS</sequence>
<evidence type="ECO:0000313" key="2">
    <source>
        <dbReference type="Proteomes" id="UP000289437"/>
    </source>
</evidence>
<dbReference type="AlphaFoldDB" id="A0A4Q0SX02"/>
<accession>A0A4Q0SX02</accession>
<dbReference type="Proteomes" id="UP000289437">
    <property type="component" value="Unassembled WGS sequence"/>
</dbReference>
<protein>
    <submittedName>
        <fullName evidence="1">Uncharacterized protein</fullName>
    </submittedName>
</protein>
<comment type="caution">
    <text evidence="1">The sequence shown here is derived from an EMBL/GenBank/DDBJ whole genome shotgun (WGS) entry which is preliminary data.</text>
</comment>
<reference evidence="2" key="2">
    <citation type="submission" date="2019-02" db="EMBL/GenBank/DDBJ databases">
        <title>Granulicella sibirica sp. nov., a psychrotolerant acidobacterium isolated from an organic soil layer in forested tundra, West Siberia.</title>
        <authorList>
            <person name="Oshkin I.Y."/>
            <person name="Kulichevskaya I.S."/>
            <person name="Rijpstra W.I.C."/>
            <person name="Sinninghe Damste J.S."/>
            <person name="Rakitin A.L."/>
            <person name="Ravin N.V."/>
            <person name="Dedysh S.N."/>
        </authorList>
    </citation>
    <scope>NUCLEOTIDE SEQUENCE [LARGE SCALE GENOMIC DNA]</scope>
    <source>
        <strain evidence="2">AF10</strain>
    </source>
</reference>